<dbReference type="RefSeq" id="WP_048554336.1">
    <property type="nucleotide sequence ID" value="NZ_HF570958.1"/>
</dbReference>
<evidence type="ECO:0000313" key="4">
    <source>
        <dbReference type="Proteomes" id="UP000035721"/>
    </source>
</evidence>
<evidence type="ECO:0000256" key="2">
    <source>
        <dbReference type="SAM" id="Phobius"/>
    </source>
</evidence>
<keyword evidence="2" id="KW-0472">Membrane</keyword>
<comment type="caution">
    <text evidence="3">The sequence shown here is derived from an EMBL/GenBank/DDBJ whole genome shotgun (WGS) entry which is preliminary data.</text>
</comment>
<protein>
    <submittedName>
        <fullName evidence="3">Uncharacterized protein</fullName>
    </submittedName>
</protein>
<evidence type="ECO:0000256" key="1">
    <source>
        <dbReference type="SAM" id="MobiDB-lite"/>
    </source>
</evidence>
<dbReference type="AlphaFoldDB" id="A0A077LZN3"/>
<evidence type="ECO:0000313" key="3">
    <source>
        <dbReference type="EMBL" id="CCH77399.1"/>
    </source>
</evidence>
<feature type="transmembrane region" description="Helical" evidence="2">
    <location>
        <begin position="111"/>
        <end position="136"/>
    </location>
</feature>
<name>A0A077LZN3_9MICO</name>
<proteinExistence type="predicted"/>
<keyword evidence="4" id="KW-1185">Reference proteome</keyword>
<feature type="region of interest" description="Disordered" evidence="1">
    <location>
        <begin position="1"/>
        <end position="20"/>
    </location>
</feature>
<accession>A0A077LZN3</accession>
<keyword evidence="2" id="KW-1133">Transmembrane helix</keyword>
<dbReference type="STRING" id="1194083.BN12_1900006"/>
<dbReference type="EMBL" id="CAJB01000102">
    <property type="protein sequence ID" value="CCH77399.1"/>
    <property type="molecule type" value="Genomic_DNA"/>
</dbReference>
<keyword evidence="2" id="KW-0812">Transmembrane</keyword>
<reference evidence="3 4" key="1">
    <citation type="journal article" date="2013" name="ISME J.">
        <title>A metabolic model for members of the genus Tetrasphaera involved in enhanced biological phosphorus removal.</title>
        <authorList>
            <person name="Kristiansen R."/>
            <person name="Nguyen H.T.T."/>
            <person name="Saunders A.M."/>
            <person name="Nielsen J.L."/>
            <person name="Wimmer R."/>
            <person name="Le V.Q."/>
            <person name="McIlroy S.J."/>
            <person name="Petrovski S."/>
            <person name="Seviour R.J."/>
            <person name="Calteau A."/>
            <person name="Nielsen K.L."/>
            <person name="Nielsen P.H."/>
        </authorList>
    </citation>
    <scope>NUCLEOTIDE SEQUENCE [LARGE SCALE GENOMIC DNA]</scope>
    <source>
        <strain evidence="3 4">T1-X7</strain>
    </source>
</reference>
<gene>
    <name evidence="3" type="ORF">BN12_1900006</name>
</gene>
<organism evidence="3 4">
    <name type="scientific">Nostocoides japonicum T1-X7</name>
    <dbReference type="NCBI Taxonomy" id="1194083"/>
    <lineage>
        <taxon>Bacteria</taxon>
        <taxon>Bacillati</taxon>
        <taxon>Actinomycetota</taxon>
        <taxon>Actinomycetes</taxon>
        <taxon>Micrococcales</taxon>
        <taxon>Intrasporangiaceae</taxon>
        <taxon>Nostocoides</taxon>
    </lineage>
</organism>
<dbReference type="Proteomes" id="UP000035721">
    <property type="component" value="Unassembled WGS sequence"/>
</dbReference>
<sequence length="137" mass="13895">MTGDRAASPAPHLRSVPASPAVEASRALDAVAAGDTSKTHERMAAPEAMSAVHVGLYVSALRCVLTYVVAPVLGAVGIVLGPVGVLLQVLGAVTSAAGARRLWQLRHPARLPYAGLATLVAVIAAYSLVSLVLGVAR</sequence>